<dbReference type="EC" id="3.4.-.-" evidence="5"/>
<evidence type="ECO:0000256" key="2">
    <source>
        <dbReference type="ARBA" id="ARBA00022825"/>
    </source>
</evidence>
<gene>
    <name evidence="5" type="ORF">P8609_08295</name>
</gene>
<dbReference type="Gene3D" id="2.120.10.60">
    <property type="entry name" value="Tricorn protease N-terminal domain"/>
    <property type="match status" value="1"/>
</dbReference>
<dbReference type="Pfam" id="PF00326">
    <property type="entry name" value="Peptidase_S9"/>
    <property type="match status" value="1"/>
</dbReference>
<dbReference type="Pfam" id="PF07676">
    <property type="entry name" value="PD40"/>
    <property type="match status" value="2"/>
</dbReference>
<dbReference type="SUPFAM" id="SSF53474">
    <property type="entry name" value="alpha/beta-Hydrolases"/>
    <property type="match status" value="1"/>
</dbReference>
<keyword evidence="2" id="KW-0720">Serine protease</keyword>
<evidence type="ECO:0000259" key="4">
    <source>
        <dbReference type="Pfam" id="PF00326"/>
    </source>
</evidence>
<sequence>MKPFAVDDLYLHSTLQTVRGAREHAVATFVRSLPSRKRDGYRACAWSVDVSGSGEPRRLTSDESNARSPQLSPDGKTLAFLTRRLGKLGTQIYLLPMAGGEAKRLTSLEHPLESLLGWSADGAWLLASATVPWAECEQDDSSLPAGDRPLVVQHLPYKMDGSGPSVGKRTHLFRIDAASGEATQITHGDFDVEEARWSPDGRHLAYVRTREEKQRHRMDLWIADADGQHAHVATETIAAVSGVQWSPDSTRLVFGGNRTPGDSLDGPWLMALDGGKPTRLGDADLHLEGAQFVWHADNTRIATIVSIRGMQDICVIDSESSRVRHFPRQLRHVLQLGESMDRLVFVAATLRQPEELFSCDWDGQAQRRHTDFNRTWSRKRARPRVTVRGFDVPDGKGGRERIDAWLLRPRGAGPFPVLVDMHGGPQSTVLVDMPSHVYWYELVSRGWMVVAPNAVGSAGYGTEFARRLIGRWGELDLPQYLAILDTLRSDGWIDERVACTGKSYGGFLSAWAVGRCDAFRASVVCAPVSDVESHTGTSDSGYYVTPYAMGGEIDEARERYQRLSPIEYCTHVNAAVLMLQGQDDQRCPLGQSEQLFASMVRFSKKPLRMVVYPGGSHSLASSGRPSHRADYHRRIVDWVVEHVVEPTRRIEPGASDEKAPADAAAS</sequence>
<evidence type="ECO:0000256" key="3">
    <source>
        <dbReference type="SAM" id="MobiDB-lite"/>
    </source>
</evidence>
<reference evidence="5 6" key="1">
    <citation type="submission" date="2023-04" db="EMBL/GenBank/DDBJ databases">
        <title>Lysobacter sp. strain UC isolated from soil sample.</title>
        <authorList>
            <person name="Choksket S."/>
            <person name="Harshvardhan F."/>
            <person name="Rana R."/>
            <person name="Patil P.B."/>
            <person name="Korpole S."/>
        </authorList>
    </citation>
    <scope>NUCLEOTIDE SEQUENCE [LARGE SCALE GENOMIC DNA]</scope>
    <source>
        <strain evidence="5 6">UC</strain>
    </source>
</reference>
<keyword evidence="6" id="KW-1185">Reference proteome</keyword>
<organism evidence="5 6">
    <name type="scientific">Lysobacter arvi</name>
    <dbReference type="NCBI Taxonomy" id="3038776"/>
    <lineage>
        <taxon>Bacteria</taxon>
        <taxon>Pseudomonadati</taxon>
        <taxon>Pseudomonadota</taxon>
        <taxon>Gammaproteobacteria</taxon>
        <taxon>Lysobacterales</taxon>
        <taxon>Lysobacteraceae</taxon>
        <taxon>Lysobacter</taxon>
    </lineage>
</organism>
<keyword evidence="2" id="KW-0645">Protease</keyword>
<protein>
    <submittedName>
        <fullName evidence="5">S9 family peptidase</fullName>
        <ecNumber evidence="5">3.4.-.-</ecNumber>
    </submittedName>
</protein>
<evidence type="ECO:0000313" key="6">
    <source>
        <dbReference type="Proteomes" id="UP001233535"/>
    </source>
</evidence>
<dbReference type="GO" id="GO:0016787">
    <property type="term" value="F:hydrolase activity"/>
    <property type="evidence" value="ECO:0007669"/>
    <property type="project" value="UniProtKB-KW"/>
</dbReference>
<proteinExistence type="predicted"/>
<name>A0ABU1CDZ0_9GAMM</name>
<dbReference type="InterPro" id="IPR011042">
    <property type="entry name" value="6-blade_b-propeller_TolB-like"/>
</dbReference>
<dbReference type="InterPro" id="IPR011659">
    <property type="entry name" value="WD40"/>
</dbReference>
<feature type="region of interest" description="Disordered" evidence="3">
    <location>
        <begin position="51"/>
        <end position="74"/>
    </location>
</feature>
<evidence type="ECO:0000256" key="1">
    <source>
        <dbReference type="ARBA" id="ARBA00022801"/>
    </source>
</evidence>
<feature type="compositionally biased region" description="Basic and acidic residues" evidence="3">
    <location>
        <begin position="55"/>
        <end position="65"/>
    </location>
</feature>
<feature type="domain" description="Peptidase S9 prolyl oligopeptidase catalytic" evidence="4">
    <location>
        <begin position="442"/>
        <end position="643"/>
    </location>
</feature>
<evidence type="ECO:0000313" key="5">
    <source>
        <dbReference type="EMBL" id="MDR0182972.1"/>
    </source>
</evidence>
<dbReference type="Gene3D" id="3.40.50.1820">
    <property type="entry name" value="alpha/beta hydrolase"/>
    <property type="match status" value="1"/>
</dbReference>
<dbReference type="Gene3D" id="2.120.10.30">
    <property type="entry name" value="TolB, C-terminal domain"/>
    <property type="match status" value="2"/>
</dbReference>
<dbReference type="InterPro" id="IPR001375">
    <property type="entry name" value="Peptidase_S9_cat"/>
</dbReference>
<comment type="caution">
    <text evidence="5">The sequence shown here is derived from an EMBL/GenBank/DDBJ whole genome shotgun (WGS) entry which is preliminary data.</text>
</comment>
<dbReference type="PANTHER" id="PTHR42776:SF27">
    <property type="entry name" value="DIPEPTIDYL PEPTIDASE FAMILY MEMBER 6"/>
    <property type="match status" value="1"/>
</dbReference>
<dbReference type="PANTHER" id="PTHR42776">
    <property type="entry name" value="SERINE PEPTIDASE S9 FAMILY MEMBER"/>
    <property type="match status" value="1"/>
</dbReference>
<keyword evidence="1 5" id="KW-0378">Hydrolase</keyword>
<dbReference type="InterPro" id="IPR029058">
    <property type="entry name" value="AB_hydrolase_fold"/>
</dbReference>
<dbReference type="RefSeq" id="WP_309262138.1">
    <property type="nucleotide sequence ID" value="NZ_JARUHG010000002.1"/>
</dbReference>
<dbReference type="SUPFAM" id="SSF82171">
    <property type="entry name" value="DPP6 N-terminal domain-like"/>
    <property type="match status" value="1"/>
</dbReference>
<accession>A0ABU1CDZ0</accession>
<dbReference type="Proteomes" id="UP001233535">
    <property type="component" value="Unassembled WGS sequence"/>
</dbReference>
<dbReference type="EMBL" id="JARUHG010000002">
    <property type="protein sequence ID" value="MDR0182972.1"/>
    <property type="molecule type" value="Genomic_DNA"/>
</dbReference>